<keyword evidence="5 7" id="KW-0418">Kinase</keyword>
<accession>A0A084SSD3</accession>
<dbReference type="GO" id="GO:0044206">
    <property type="term" value="P:UMP salvage"/>
    <property type="evidence" value="ECO:0007669"/>
    <property type="project" value="UniProtKB-UniPathway"/>
</dbReference>
<proteinExistence type="predicted"/>
<feature type="domain" description="Phosphoribulokinase/uridine kinase" evidence="6">
    <location>
        <begin position="7"/>
        <end position="186"/>
    </location>
</feature>
<keyword evidence="4" id="KW-0547">Nucleotide-binding</keyword>
<evidence type="ECO:0000256" key="5">
    <source>
        <dbReference type="ARBA" id="ARBA00022777"/>
    </source>
</evidence>
<dbReference type="PANTHER" id="PTHR10285">
    <property type="entry name" value="URIDINE KINASE"/>
    <property type="match status" value="1"/>
</dbReference>
<dbReference type="InterPro" id="IPR027417">
    <property type="entry name" value="P-loop_NTPase"/>
</dbReference>
<dbReference type="UniPathway" id="UPA00574">
    <property type="reaction ID" value="UER00637"/>
</dbReference>
<dbReference type="InterPro" id="IPR006083">
    <property type="entry name" value="PRK/URK"/>
</dbReference>
<dbReference type="SUPFAM" id="SSF52540">
    <property type="entry name" value="P-loop containing nucleoside triphosphate hydrolases"/>
    <property type="match status" value="1"/>
</dbReference>
<evidence type="ECO:0000313" key="7">
    <source>
        <dbReference type="EMBL" id="KFA91368.1"/>
    </source>
</evidence>
<dbReference type="Pfam" id="PF00485">
    <property type="entry name" value="PRK"/>
    <property type="match status" value="1"/>
</dbReference>
<evidence type="ECO:0000259" key="6">
    <source>
        <dbReference type="Pfam" id="PF00485"/>
    </source>
</evidence>
<comment type="caution">
    <text evidence="7">The sequence shown here is derived from an EMBL/GenBank/DDBJ whole genome shotgun (WGS) entry which is preliminary data.</text>
</comment>
<evidence type="ECO:0000256" key="1">
    <source>
        <dbReference type="ARBA" id="ARBA00004690"/>
    </source>
</evidence>
<reference evidence="7 8" key="1">
    <citation type="submission" date="2014-07" db="EMBL/GenBank/DDBJ databases">
        <title>Draft Genome Sequence of Gephyronic Acid Producer, Cystobacter violaceus Strain Cb vi76.</title>
        <authorList>
            <person name="Stevens D.C."/>
            <person name="Young J."/>
            <person name="Carmichael R."/>
            <person name="Tan J."/>
            <person name="Taylor R.E."/>
        </authorList>
    </citation>
    <scope>NUCLEOTIDE SEQUENCE [LARGE SCALE GENOMIC DNA]</scope>
    <source>
        <strain evidence="7 8">Cb vi76</strain>
    </source>
</reference>
<dbReference type="GO" id="GO:0004849">
    <property type="term" value="F:uridine kinase activity"/>
    <property type="evidence" value="ECO:0007669"/>
    <property type="project" value="UniProtKB-EC"/>
</dbReference>
<dbReference type="GO" id="GO:0005524">
    <property type="term" value="F:ATP binding"/>
    <property type="evidence" value="ECO:0007669"/>
    <property type="project" value="InterPro"/>
</dbReference>
<organism evidence="7 8">
    <name type="scientific">Archangium violaceum Cb vi76</name>
    <dbReference type="NCBI Taxonomy" id="1406225"/>
    <lineage>
        <taxon>Bacteria</taxon>
        <taxon>Pseudomonadati</taxon>
        <taxon>Myxococcota</taxon>
        <taxon>Myxococcia</taxon>
        <taxon>Myxococcales</taxon>
        <taxon>Cystobacterineae</taxon>
        <taxon>Archangiaceae</taxon>
        <taxon>Archangium</taxon>
    </lineage>
</organism>
<gene>
    <name evidence="7" type="ORF">Q664_22380</name>
</gene>
<sequence>MAVPFMVGIAGGTGSGKTTLADKLIGALNREAVLIRHDWYYFDRSHQTPEEIARVNFDEPAALDNDLLVGHLRQLKQGRAVECPDYDFKKHTSTRGVFKLEPRPIVIAEGILLFCEPRLRDEFDLRIFVDTDDDIRLMRRIKRDIQERNRDLVSVERQYFETVRPMHRLHVAPSRQHAHLIVPEGGGNTQALDVIAGRLLFLLQQS</sequence>
<dbReference type="InterPro" id="IPR000764">
    <property type="entry name" value="Uridine_kinase-like"/>
</dbReference>
<dbReference type="Proteomes" id="UP000028547">
    <property type="component" value="Unassembled WGS sequence"/>
</dbReference>
<protein>
    <recommendedName>
        <fullName evidence="2">uridine/cytidine kinase</fullName>
        <ecNumber evidence="2">2.7.1.48</ecNumber>
    </recommendedName>
</protein>
<dbReference type="CDD" id="cd02023">
    <property type="entry name" value="UMPK"/>
    <property type="match status" value="1"/>
</dbReference>
<dbReference type="Gene3D" id="3.40.50.300">
    <property type="entry name" value="P-loop containing nucleotide triphosphate hydrolases"/>
    <property type="match status" value="1"/>
</dbReference>
<evidence type="ECO:0000256" key="4">
    <source>
        <dbReference type="ARBA" id="ARBA00022741"/>
    </source>
</evidence>
<evidence type="ECO:0000313" key="8">
    <source>
        <dbReference type="Proteomes" id="UP000028547"/>
    </source>
</evidence>
<evidence type="ECO:0000256" key="2">
    <source>
        <dbReference type="ARBA" id="ARBA00012137"/>
    </source>
</evidence>
<dbReference type="PRINTS" id="PR00988">
    <property type="entry name" value="URIDINKINASE"/>
</dbReference>
<name>A0A084SSD3_9BACT</name>
<dbReference type="NCBIfam" id="NF004018">
    <property type="entry name" value="PRK05480.1"/>
    <property type="match status" value="1"/>
</dbReference>
<evidence type="ECO:0000256" key="3">
    <source>
        <dbReference type="ARBA" id="ARBA00022679"/>
    </source>
</evidence>
<dbReference type="EMBL" id="JPMI01000145">
    <property type="protein sequence ID" value="KFA91368.1"/>
    <property type="molecule type" value="Genomic_DNA"/>
</dbReference>
<dbReference type="EC" id="2.7.1.48" evidence="2"/>
<dbReference type="AlphaFoldDB" id="A0A084SSD3"/>
<comment type="pathway">
    <text evidence="1">Pyrimidine metabolism; UMP biosynthesis via salvage pathway; UMP from uridine: step 1/1.</text>
</comment>
<keyword evidence="3" id="KW-0808">Transferase</keyword>